<dbReference type="AlphaFoldDB" id="A0A977K9B8"/>
<dbReference type="Pfam" id="PF01997">
    <property type="entry name" value="Translin"/>
    <property type="match status" value="1"/>
</dbReference>
<keyword evidence="1" id="KW-0479">Metal-binding</keyword>
<protein>
    <submittedName>
        <fullName evidence="3">Haloacid dehalogenase</fullName>
    </submittedName>
</protein>
<evidence type="ECO:0000313" key="3">
    <source>
        <dbReference type="EMBL" id="UXD21394.1"/>
    </source>
</evidence>
<dbReference type="CDD" id="cd14820">
    <property type="entry name" value="TRAX"/>
    <property type="match status" value="1"/>
</dbReference>
<keyword evidence="1" id="KW-0460">Magnesium</keyword>
<dbReference type="EMBL" id="CP006868">
    <property type="protein sequence ID" value="UXD21394.1"/>
    <property type="molecule type" value="Genomic_DNA"/>
</dbReference>
<sequence length="204" mass="24070">MVEPLTKDYAEKLAQELDVYDDLKDKIYDLARKVIKNSKLCIYAVRRSNMEEAEKRLKEMEEMRTEMFKIAKDNPRLSTINMIFNADQEYVEAAAIYYFMKEGRFPTKEELETTVQEYIAGIMDAAGELLRIATDKMIAGDVEFAKKVRNVIEEIYLFMLHVNPRDYELRRKIDYVTNILNKLQEFIFYKEVMGPVKRITGSEE</sequence>
<dbReference type="NCBIfam" id="NF011157">
    <property type="entry name" value="PRK14562.1-2"/>
    <property type="match status" value="1"/>
</dbReference>
<name>A0A977K9B8_9CREN</name>
<dbReference type="GO" id="GO:0043565">
    <property type="term" value="F:sequence-specific DNA binding"/>
    <property type="evidence" value="ECO:0007669"/>
    <property type="project" value="InterPro"/>
</dbReference>
<dbReference type="Gene3D" id="1.20.58.2140">
    <property type="match status" value="1"/>
</dbReference>
<dbReference type="InterPro" id="IPR002848">
    <property type="entry name" value="Translin_fam"/>
</dbReference>
<dbReference type="PANTHER" id="PTHR10741">
    <property type="entry name" value="TRANSLIN AND TRANSLIN ASSOCIATED PROTEIN X"/>
    <property type="match status" value="1"/>
</dbReference>
<dbReference type="SUPFAM" id="SSF74784">
    <property type="entry name" value="Translin"/>
    <property type="match status" value="1"/>
</dbReference>
<evidence type="ECO:0000256" key="2">
    <source>
        <dbReference type="SAM" id="Coils"/>
    </source>
</evidence>
<dbReference type="InterPro" id="IPR036081">
    <property type="entry name" value="Translin_sf"/>
</dbReference>
<accession>A0A977K9B8</accession>
<dbReference type="KEGG" id="ipc:IPA_03820"/>
<evidence type="ECO:0000313" key="4">
    <source>
        <dbReference type="Proteomes" id="UP001063698"/>
    </source>
</evidence>
<organism evidence="3 4">
    <name type="scientific">Ignicoccus pacificus DSM 13166</name>
    <dbReference type="NCBI Taxonomy" id="940294"/>
    <lineage>
        <taxon>Archaea</taxon>
        <taxon>Thermoproteota</taxon>
        <taxon>Thermoprotei</taxon>
        <taxon>Desulfurococcales</taxon>
        <taxon>Desulfurococcaceae</taxon>
        <taxon>Ignicoccus</taxon>
    </lineage>
</organism>
<dbReference type="Proteomes" id="UP001063698">
    <property type="component" value="Chromosome"/>
</dbReference>
<evidence type="ECO:0000256" key="1">
    <source>
        <dbReference type="PIRSR" id="PIRSR602848-1"/>
    </source>
</evidence>
<keyword evidence="4" id="KW-1185">Reference proteome</keyword>
<feature type="coiled-coil region" evidence="2">
    <location>
        <begin position="43"/>
        <end position="70"/>
    </location>
</feature>
<feature type="binding site" evidence="1">
    <location>
        <position position="92"/>
    </location>
    <ligand>
        <name>Mg(2+)</name>
        <dbReference type="ChEBI" id="CHEBI:18420"/>
    </ligand>
</feature>
<reference evidence="3" key="1">
    <citation type="submission" date="2013-11" db="EMBL/GenBank/DDBJ databases">
        <title>Comparative genomics of Ignicoccus.</title>
        <authorList>
            <person name="Podar M."/>
        </authorList>
    </citation>
    <scope>NUCLEOTIDE SEQUENCE</scope>
    <source>
        <strain evidence="3">DSM 13166</strain>
    </source>
</reference>
<feature type="binding site" evidence="1">
    <location>
        <position position="128"/>
    </location>
    <ligand>
        <name>Mg(2+)</name>
        <dbReference type="ChEBI" id="CHEBI:18420"/>
    </ligand>
</feature>
<gene>
    <name evidence="3" type="ORF">IPA_03820</name>
</gene>
<keyword evidence="2" id="KW-0175">Coiled coil</keyword>
<dbReference type="GO" id="GO:0046872">
    <property type="term" value="F:metal ion binding"/>
    <property type="evidence" value="ECO:0007669"/>
    <property type="project" value="UniProtKB-KW"/>
</dbReference>
<proteinExistence type="predicted"/>